<dbReference type="STRING" id="1844.UG56_022175"/>
<name>A0A1J4MZ34_9ACTN</name>
<proteinExistence type="predicted"/>
<evidence type="ECO:0000313" key="1">
    <source>
        <dbReference type="EMBL" id="OIJ24604.1"/>
    </source>
</evidence>
<reference evidence="1" key="1">
    <citation type="submission" date="2016-10" db="EMBL/GenBank/DDBJ databases">
        <title>Draft Genome Sequence of Nocardioides luteus Strain BAFB, an Alkane-Degrading Bacterium Isolated from JP-7 Polluted Soil.</title>
        <authorList>
            <person name="Brown L."/>
            <person name="Ruiz O.N."/>
            <person name="Gunasekera T."/>
        </authorList>
    </citation>
    <scope>NUCLEOTIDE SEQUENCE [LARGE SCALE GENOMIC DNA]</scope>
    <source>
        <strain evidence="1">BAFB</strain>
    </source>
</reference>
<dbReference type="EMBL" id="JZDQ02000036">
    <property type="protein sequence ID" value="OIJ24604.1"/>
    <property type="molecule type" value="Genomic_DNA"/>
</dbReference>
<dbReference type="AlphaFoldDB" id="A0A1J4MZ34"/>
<keyword evidence="2" id="KW-1185">Reference proteome</keyword>
<organism evidence="1 2">
    <name type="scientific">Nocardioides luteus</name>
    <dbReference type="NCBI Taxonomy" id="1844"/>
    <lineage>
        <taxon>Bacteria</taxon>
        <taxon>Bacillati</taxon>
        <taxon>Actinomycetota</taxon>
        <taxon>Actinomycetes</taxon>
        <taxon>Propionibacteriales</taxon>
        <taxon>Nocardioidaceae</taxon>
        <taxon>Nocardioides</taxon>
    </lineage>
</organism>
<accession>A0A1J4MZ34</accession>
<dbReference type="Gene3D" id="3.40.50.150">
    <property type="entry name" value="Vaccinia Virus protein VP39"/>
    <property type="match status" value="1"/>
</dbReference>
<dbReference type="SUPFAM" id="SSF53335">
    <property type="entry name" value="S-adenosyl-L-methionine-dependent methyltransferases"/>
    <property type="match status" value="1"/>
</dbReference>
<dbReference type="InterPro" id="IPR029063">
    <property type="entry name" value="SAM-dependent_MTases_sf"/>
</dbReference>
<keyword evidence="1" id="KW-0808">Transferase</keyword>
<dbReference type="GO" id="GO:0008168">
    <property type="term" value="F:methyltransferase activity"/>
    <property type="evidence" value="ECO:0007669"/>
    <property type="project" value="UniProtKB-KW"/>
</dbReference>
<keyword evidence="1" id="KW-0489">Methyltransferase</keyword>
<dbReference type="RefSeq" id="WP_045550833.1">
    <property type="nucleotide sequence ID" value="NZ_JZDQ02000036.1"/>
</dbReference>
<dbReference type="OrthoDB" id="3780655at2"/>
<protein>
    <submittedName>
        <fullName evidence="1">SAM-dependent methyltransferase</fullName>
    </submittedName>
</protein>
<gene>
    <name evidence="1" type="ORF">UG56_022175</name>
</gene>
<dbReference type="GO" id="GO:0032259">
    <property type="term" value="P:methylation"/>
    <property type="evidence" value="ECO:0007669"/>
    <property type="project" value="UniProtKB-KW"/>
</dbReference>
<comment type="caution">
    <text evidence="1">The sequence shown here is derived from an EMBL/GenBank/DDBJ whole genome shotgun (WGS) entry which is preliminary data.</text>
</comment>
<sequence length="537" mass="59168">MTVSAPTSGGQFEISDEGVLVRNSSTPVLVLSVDGQYVWSLTPDRDGHAVDGGTMVPWPTVLTRFLNGSATITIADYDGEVLFEEKVSLGTREGAISIVDGSGHPLSVDKVGHLTRSFEATDESIRAEILEGTQRVLADLRDVVGVEAYLNYGALLGAIREGRMLGHDSDTDVCYLSKHTFPADIITESYAIERTMRERGWSILRMSGGDIKVLLEVSDGRKVHIDIFVAFYVPDKDGEPVFYQLGNRSGRLRREAIVPVSTINLHGYDFPAPAEPEEMLAFIYGPKWRTPDPSFKYADPPAGVRRLDGWLRGFRTDMGFWTEFHNTHGSELETKQSYFATQVAKQLPEGAKVVDLGSGAIGRDGRFFARKGHPVRSVDFSRAAVAAVRRRAERHNLPLVSDQLILGELRSTLTLGARLARDPHHLYARDLIGCLDEAARHQLWTLSKMALRPAGGKLYLEFAATGENLPEPKPEGLVRRVDPVLVQAEIEAAGGVVEHLEIVDARDMLEDPLPRVARMRASWPSLHNLAQQSAEGN</sequence>
<dbReference type="Proteomes" id="UP000033772">
    <property type="component" value="Unassembled WGS sequence"/>
</dbReference>
<evidence type="ECO:0000313" key="2">
    <source>
        <dbReference type="Proteomes" id="UP000033772"/>
    </source>
</evidence>